<evidence type="ECO:0000256" key="5">
    <source>
        <dbReference type="ARBA" id="ARBA00015486"/>
    </source>
</evidence>
<keyword evidence="13" id="KW-1185">Reference proteome</keyword>
<dbReference type="GO" id="GO:0009236">
    <property type="term" value="P:cobalamin biosynthetic process"/>
    <property type="evidence" value="ECO:0007669"/>
    <property type="project" value="UniProtKB-UniRule"/>
</dbReference>
<dbReference type="EC" id="2.4.2.21" evidence="4 11"/>
<dbReference type="NCBIfam" id="TIGR03160">
    <property type="entry name" value="cobT_DBIPRT"/>
    <property type="match status" value="1"/>
</dbReference>
<dbReference type="Gene3D" id="3.40.50.10210">
    <property type="match status" value="1"/>
</dbReference>
<gene>
    <name evidence="11 12" type="primary">cobT</name>
    <name evidence="12" type="ORF">GIS00_03810</name>
</gene>
<dbReference type="HAMAP" id="MF_00230">
    <property type="entry name" value="CobT"/>
    <property type="match status" value="1"/>
</dbReference>
<dbReference type="NCBIfam" id="NF000996">
    <property type="entry name" value="PRK00105.1"/>
    <property type="match status" value="1"/>
</dbReference>
<comment type="pathway">
    <text evidence="2 11">Nucleoside biosynthesis; alpha-ribazole biosynthesis; alpha-ribazole from 5,6-dimethylbenzimidazole: step 1/2.</text>
</comment>
<keyword evidence="7 11" id="KW-0328">Glycosyltransferase</keyword>
<dbReference type="InterPro" id="IPR023195">
    <property type="entry name" value="Nict_dMeBzImd_PRibTrfase_N"/>
</dbReference>
<evidence type="ECO:0000256" key="10">
    <source>
        <dbReference type="ARBA" id="ARBA00047340"/>
    </source>
</evidence>
<evidence type="ECO:0000256" key="2">
    <source>
        <dbReference type="ARBA" id="ARBA00005049"/>
    </source>
</evidence>
<comment type="function">
    <text evidence="1 11">Catalyzes the synthesis of alpha-ribazole-5'-phosphate from nicotinate mononucleotide (NAMN) and 5,6-dimethylbenzimidazole (DMB).</text>
</comment>
<keyword evidence="8 11" id="KW-0808">Transferase</keyword>
<dbReference type="PANTHER" id="PTHR43463:SF1">
    <property type="entry name" value="NICOTINATE-NUCLEOTIDE--DIMETHYLBENZIMIDAZOLE PHOSPHORIBOSYLTRANSFERASE"/>
    <property type="match status" value="1"/>
</dbReference>
<dbReference type="InterPro" id="IPR003200">
    <property type="entry name" value="Nict_dMeBzImd_PRibTrfase"/>
</dbReference>
<dbReference type="InterPro" id="IPR036087">
    <property type="entry name" value="Nict_dMeBzImd_PRibTrfase_sf"/>
</dbReference>
<evidence type="ECO:0000256" key="6">
    <source>
        <dbReference type="ARBA" id="ARBA00022573"/>
    </source>
</evidence>
<dbReference type="RefSeq" id="WP_154767015.1">
    <property type="nucleotide sequence ID" value="NZ_WLYK01000001.1"/>
</dbReference>
<dbReference type="EMBL" id="WLYK01000001">
    <property type="protein sequence ID" value="MTD13072.1"/>
    <property type="molecule type" value="Genomic_DNA"/>
</dbReference>
<evidence type="ECO:0000313" key="13">
    <source>
        <dbReference type="Proteomes" id="UP000460221"/>
    </source>
</evidence>
<dbReference type="InterPro" id="IPR017846">
    <property type="entry name" value="Nict_dMeBzImd_PRibTrfase_bact"/>
</dbReference>
<protein>
    <recommendedName>
        <fullName evidence="5 11">Nicotinate-nucleotide--dimethylbenzimidazole phosphoribosyltransferase</fullName>
        <shortName evidence="11">NN:DBI PRT</shortName>
        <ecNumber evidence="4 11">2.4.2.21</ecNumber>
    </recommendedName>
    <alternativeName>
        <fullName evidence="9 11">N(1)-alpha-phosphoribosyltransferase</fullName>
    </alternativeName>
</protein>
<evidence type="ECO:0000256" key="4">
    <source>
        <dbReference type="ARBA" id="ARBA00011991"/>
    </source>
</evidence>
<name>A0A7K1FG42_9ACTN</name>
<dbReference type="SUPFAM" id="SSF52733">
    <property type="entry name" value="Nicotinate mononucleotide:5,6-dimethylbenzimidazole phosphoribosyltransferase (CobT)"/>
    <property type="match status" value="1"/>
</dbReference>
<comment type="catalytic activity">
    <reaction evidence="10 11">
        <text>5,6-dimethylbenzimidazole + nicotinate beta-D-ribonucleotide = alpha-ribazole 5'-phosphate + nicotinate + H(+)</text>
        <dbReference type="Rhea" id="RHEA:11196"/>
        <dbReference type="ChEBI" id="CHEBI:15378"/>
        <dbReference type="ChEBI" id="CHEBI:15890"/>
        <dbReference type="ChEBI" id="CHEBI:32544"/>
        <dbReference type="ChEBI" id="CHEBI:57502"/>
        <dbReference type="ChEBI" id="CHEBI:57918"/>
        <dbReference type="EC" id="2.4.2.21"/>
    </reaction>
</comment>
<evidence type="ECO:0000256" key="1">
    <source>
        <dbReference type="ARBA" id="ARBA00002197"/>
    </source>
</evidence>
<evidence type="ECO:0000256" key="3">
    <source>
        <dbReference type="ARBA" id="ARBA00007110"/>
    </source>
</evidence>
<accession>A0A7K1FG42</accession>
<dbReference type="Pfam" id="PF02277">
    <property type="entry name" value="DBI_PRT"/>
    <property type="match status" value="1"/>
</dbReference>
<evidence type="ECO:0000313" key="12">
    <source>
        <dbReference type="EMBL" id="MTD13072.1"/>
    </source>
</evidence>
<sequence>MSGAVAREAVAAPSREVAAAARTRLDALATPLGAWGRLGELAVWYAACSGSARPTGPERVRVVVLAGDHGVAQHGVSAYPAAVTPAMVRTVLAGGAGVAVLGRSLGATVRVLDIAVDDDLAGVPADVQRYKVRRSSGSIDREDACSAAEIAAALAAGAEIAAEEIDAGADLLVLGDLGIGNTTPAAVLIGAQLGLDAATVTGRGTGIDDPGLERKTEVIGAALARVRGRAADPVDLLAAAGGADFAAGVGFLAAAARHGVPVLLDGVIAVAQALTAQRLQPGAVHWWAAGHRSTEPAQSAALQALGLEPLLDLGMRLGEGTGALAAVPLLRSATAVLSGMSLLSDLDL</sequence>
<evidence type="ECO:0000256" key="7">
    <source>
        <dbReference type="ARBA" id="ARBA00022676"/>
    </source>
</evidence>
<dbReference type="CDD" id="cd02439">
    <property type="entry name" value="DMB-PRT_CobT"/>
    <property type="match status" value="1"/>
</dbReference>
<dbReference type="PANTHER" id="PTHR43463">
    <property type="entry name" value="NICOTINATE-NUCLEOTIDE--DIMETHYLBENZIMIDAZOLE PHOSPHORIBOSYLTRANSFERASE"/>
    <property type="match status" value="1"/>
</dbReference>
<evidence type="ECO:0000256" key="8">
    <source>
        <dbReference type="ARBA" id="ARBA00022679"/>
    </source>
</evidence>
<keyword evidence="6 11" id="KW-0169">Cobalamin biosynthesis</keyword>
<dbReference type="Proteomes" id="UP000460221">
    <property type="component" value="Unassembled WGS sequence"/>
</dbReference>
<dbReference type="UniPathway" id="UPA00061">
    <property type="reaction ID" value="UER00516"/>
</dbReference>
<dbReference type="Gene3D" id="1.10.1610.10">
    <property type="match status" value="1"/>
</dbReference>
<organism evidence="12 13">
    <name type="scientific">Nakamurella alba</name>
    <dbReference type="NCBI Taxonomy" id="2665158"/>
    <lineage>
        <taxon>Bacteria</taxon>
        <taxon>Bacillati</taxon>
        <taxon>Actinomycetota</taxon>
        <taxon>Actinomycetes</taxon>
        <taxon>Nakamurellales</taxon>
        <taxon>Nakamurellaceae</taxon>
        <taxon>Nakamurella</taxon>
    </lineage>
</organism>
<dbReference type="GO" id="GO:0008939">
    <property type="term" value="F:nicotinate-nucleotide-dimethylbenzimidazole phosphoribosyltransferase activity"/>
    <property type="evidence" value="ECO:0007669"/>
    <property type="project" value="UniProtKB-UniRule"/>
</dbReference>
<evidence type="ECO:0000256" key="11">
    <source>
        <dbReference type="HAMAP-Rule" id="MF_00230"/>
    </source>
</evidence>
<feature type="active site" description="Proton acceptor" evidence="11">
    <location>
        <position position="319"/>
    </location>
</feature>
<reference evidence="12 13" key="1">
    <citation type="submission" date="2019-11" db="EMBL/GenBank/DDBJ databases">
        <authorList>
            <person name="Jiang L.-Q."/>
        </authorList>
    </citation>
    <scope>NUCLEOTIDE SEQUENCE [LARGE SCALE GENOMIC DNA]</scope>
    <source>
        <strain evidence="12 13">YIM 132087</strain>
    </source>
</reference>
<comment type="similarity">
    <text evidence="3 11">Belongs to the CobT family.</text>
</comment>
<comment type="caution">
    <text evidence="12">The sequence shown here is derived from an EMBL/GenBank/DDBJ whole genome shotgun (WGS) entry which is preliminary data.</text>
</comment>
<evidence type="ECO:0000256" key="9">
    <source>
        <dbReference type="ARBA" id="ARBA00030686"/>
    </source>
</evidence>
<proteinExistence type="inferred from homology"/>
<dbReference type="AlphaFoldDB" id="A0A7K1FG42"/>